<accession>A0ABW5MD15</accession>
<comment type="caution">
    <text evidence="2">The sequence shown here is derived from an EMBL/GenBank/DDBJ whole genome shotgun (WGS) entry which is preliminary data.</text>
</comment>
<feature type="transmembrane region" description="Helical" evidence="1">
    <location>
        <begin position="550"/>
        <end position="569"/>
    </location>
</feature>
<keyword evidence="3" id="KW-1185">Reference proteome</keyword>
<evidence type="ECO:0008006" key="4">
    <source>
        <dbReference type="Google" id="ProtNLM"/>
    </source>
</evidence>
<dbReference type="Proteomes" id="UP001597469">
    <property type="component" value="Unassembled WGS sequence"/>
</dbReference>
<feature type="transmembrane region" description="Helical" evidence="1">
    <location>
        <begin position="616"/>
        <end position="634"/>
    </location>
</feature>
<protein>
    <recommendedName>
        <fullName evidence="4">DUF2723 domain-containing protein</fullName>
    </recommendedName>
</protein>
<feature type="transmembrane region" description="Helical" evidence="1">
    <location>
        <begin position="112"/>
        <end position="130"/>
    </location>
</feature>
<organism evidence="2 3">
    <name type="scientific">Spirosoma soli</name>
    <dbReference type="NCBI Taxonomy" id="1770529"/>
    <lineage>
        <taxon>Bacteria</taxon>
        <taxon>Pseudomonadati</taxon>
        <taxon>Bacteroidota</taxon>
        <taxon>Cytophagia</taxon>
        <taxon>Cytophagales</taxon>
        <taxon>Cytophagaceae</taxon>
        <taxon>Spirosoma</taxon>
    </lineage>
</organism>
<evidence type="ECO:0000313" key="3">
    <source>
        <dbReference type="Proteomes" id="UP001597469"/>
    </source>
</evidence>
<keyword evidence="1" id="KW-0812">Transmembrane</keyword>
<dbReference type="RefSeq" id="WP_381528027.1">
    <property type="nucleotide sequence ID" value="NZ_JBHULN010000027.1"/>
</dbReference>
<feature type="transmembrane region" description="Helical" evidence="1">
    <location>
        <begin position="225"/>
        <end position="247"/>
    </location>
</feature>
<feature type="transmembrane region" description="Helical" evidence="1">
    <location>
        <begin position="339"/>
        <end position="355"/>
    </location>
</feature>
<keyword evidence="1" id="KW-1133">Transmembrane helix</keyword>
<sequence>MPKSTTLLKIALLLVLCFHGSALFFTLEGTYDAYVHIFFADHYARSWFEPWEYRWYTGFTITSYPPLAHQLIALLSFIGGLKFGFAVVALLAVCGFVTGIYRFSRLWVSEQAAGYAALFAVFASSIVQTIHVYGQLPTLCGIACLTNVLPEIYAYVRTLEWPRLFRAWSLLGVTVASHHVTTLFGMAFFIAPMIGVALLDEVGPAGDLRNVVMRLINLVFKRLKYLILFGGGVGVLMITIIFPYWYWSKTDPITQVPIPHGSRDSFINVPSSGLMFFLIPLGTTLLLLPYVFRRMYIRRNLFMALSFTMLLLLGTGGTTPIPKKLLGANAFDILTLDRFTFWASVVAIPFVGELFQRLLEGDWRQKLLARGQRLRYRLLLGSLIGAVGLTTILIVNLGRIRPLQPKSVDVQPILNFLDRDMHSRWRFLTLGFGDQMAWLSAQTTARSIDGNYHSARRVIELTVTPIERLENAKFKGIQGIGSLQQFLTVPEKYHLKFIFSNDKFYDPMLYFAGWERVQRLENGILVWQKQDVPPLPSFLPSKDMPDYQKLMWGILPLSALVTMIGVWVYTTFFSRMTKFPAQTYLADRLKSRQTTIRPEPLLVSALLVRILPGKRFVWFLWLVGVIFLLIGVWFKNTDPFPQKTPESALKAYYNALDFKYFREAYDYFEPSMSFDEYILQLSVRDGLVASYSKLDSLTIRITERMNNRVKAVVMQKYVTPLDNYIVETPHELVQHDGKWWIVPPTPTSATAPDQFLIKGVPAMRNQGKRTVTTATTLHEDIMDRPELYILSANLVRSPDHRYVVVGELQNTDYVPAHVTIEAQLFDQYGRVLVSYNAKYTTSHKVLPKETIPFRVDFEETAWVKEDDKNPGKFNPNEFTAFKFNRKPVSFKVFARAVVADKDFYRDAEIQQVSVSAQQFATGQISNQGTQEISVPQILMAAYDKSQHITWVDHSFLQEGVRPQRKESFSIALPNLQRITPIQQGQSSQFFVNGLPQETFRPAYTNTDRPDLIPTKQGFVQFLVNSYIGE</sequence>
<gene>
    <name evidence="2" type="ORF">ACFSUS_27345</name>
</gene>
<feature type="transmembrane region" description="Helical" evidence="1">
    <location>
        <begin position="186"/>
        <end position="204"/>
    </location>
</feature>
<feature type="transmembrane region" description="Helical" evidence="1">
    <location>
        <begin position="300"/>
        <end position="319"/>
    </location>
</feature>
<reference evidence="3" key="1">
    <citation type="journal article" date="2019" name="Int. J. Syst. Evol. Microbiol.">
        <title>The Global Catalogue of Microorganisms (GCM) 10K type strain sequencing project: providing services to taxonomists for standard genome sequencing and annotation.</title>
        <authorList>
            <consortium name="The Broad Institute Genomics Platform"/>
            <consortium name="The Broad Institute Genome Sequencing Center for Infectious Disease"/>
            <person name="Wu L."/>
            <person name="Ma J."/>
        </authorList>
    </citation>
    <scope>NUCLEOTIDE SEQUENCE [LARGE SCALE GENOMIC DNA]</scope>
    <source>
        <strain evidence="3">KCTC 42805</strain>
    </source>
</reference>
<feature type="transmembrane region" description="Helical" evidence="1">
    <location>
        <begin position="267"/>
        <end position="288"/>
    </location>
</feature>
<keyword evidence="1" id="KW-0472">Membrane</keyword>
<feature type="transmembrane region" description="Helical" evidence="1">
    <location>
        <begin position="376"/>
        <end position="397"/>
    </location>
</feature>
<feature type="transmembrane region" description="Helical" evidence="1">
    <location>
        <begin position="71"/>
        <end position="100"/>
    </location>
</feature>
<evidence type="ECO:0000256" key="1">
    <source>
        <dbReference type="SAM" id="Phobius"/>
    </source>
</evidence>
<name>A0ABW5MD15_9BACT</name>
<proteinExistence type="predicted"/>
<evidence type="ECO:0000313" key="2">
    <source>
        <dbReference type="EMBL" id="MFD2574381.1"/>
    </source>
</evidence>
<dbReference type="EMBL" id="JBHULN010000027">
    <property type="protein sequence ID" value="MFD2574381.1"/>
    <property type="molecule type" value="Genomic_DNA"/>
</dbReference>